<evidence type="ECO:0000313" key="3">
    <source>
        <dbReference type="EMBL" id="BCI86355.1"/>
    </source>
</evidence>
<name>A0A7G1I9A0_MYCKA</name>
<organism evidence="3 4">
    <name type="scientific">Mycobacterium kansasii</name>
    <dbReference type="NCBI Taxonomy" id="1768"/>
    <lineage>
        <taxon>Bacteria</taxon>
        <taxon>Bacillati</taxon>
        <taxon>Actinomycetota</taxon>
        <taxon>Actinomycetes</taxon>
        <taxon>Mycobacteriales</taxon>
        <taxon>Mycobacteriaceae</taxon>
        <taxon>Mycobacterium</taxon>
    </lineage>
</organism>
<dbReference type="GO" id="GO:0046872">
    <property type="term" value="F:metal ion binding"/>
    <property type="evidence" value="ECO:0007669"/>
    <property type="project" value="UniProtKB-KW"/>
</dbReference>
<dbReference type="InterPro" id="IPR006656">
    <property type="entry name" value="Mopterin_OxRdtase"/>
</dbReference>
<reference evidence="3 4" key="1">
    <citation type="submission" date="2020-07" db="EMBL/GenBank/DDBJ databases">
        <title>Mycobacterium kansasii (former subtype) with zoonotic potential isolated from diseased indoor pet cat, Japan.</title>
        <authorList>
            <person name="Fukano H."/>
            <person name="Terazono T."/>
            <person name="Hoshino Y."/>
        </authorList>
    </citation>
    <scope>NUCLEOTIDE SEQUENCE [LARGE SCALE GENOMIC DNA]</scope>
    <source>
        <strain evidence="3 4">Kuro-I</strain>
    </source>
</reference>
<dbReference type="InterPro" id="IPR006655">
    <property type="entry name" value="Mopterin_OxRdtase_prok_CS"/>
</dbReference>
<keyword evidence="4" id="KW-1185">Reference proteome</keyword>
<dbReference type="SUPFAM" id="SSF53706">
    <property type="entry name" value="Formate dehydrogenase/DMSO reductase, domains 1-3"/>
    <property type="match status" value="1"/>
</dbReference>
<evidence type="ECO:0000259" key="2">
    <source>
        <dbReference type="Pfam" id="PF00384"/>
    </source>
</evidence>
<evidence type="ECO:0000256" key="1">
    <source>
        <dbReference type="ARBA" id="ARBA00022723"/>
    </source>
</evidence>
<dbReference type="PANTHER" id="PTHR43105:SF2">
    <property type="entry name" value="RESPIRATORY NITRATE REDUCTASE 2 ALPHA CHAIN"/>
    <property type="match status" value="1"/>
</dbReference>
<dbReference type="Gene3D" id="3.40.50.12440">
    <property type="match status" value="1"/>
</dbReference>
<dbReference type="Pfam" id="PF00384">
    <property type="entry name" value="Molybdopterin"/>
    <property type="match status" value="1"/>
</dbReference>
<gene>
    <name evidence="3" type="ORF">NIIDMKKI_15610</name>
</gene>
<sequence length="239" mass="25817">MMSIDFRMTSTTLVSDVVLPAATWYEKADISSTDMHPYVHAFSAATDPPWETRSDFDAFAAIARAFSAMAKGHLGTRSDVVLTALQHDTPDAMTFPGGAENDWLHTGATPVPGRTMGKITVVERDYTAIYDKWLTLGPLVEKFGLTTKGVTVHPFQEVQELAARFGVLNSGAAAGRPAITTAARMADVLLLLSGTTNGRLAVEGFRELEKGPASGWRIWPRAAKTAASATPIPRRVRSR</sequence>
<feature type="domain" description="Molybdopterin oxidoreductase" evidence="2">
    <location>
        <begin position="2"/>
        <end position="64"/>
    </location>
</feature>
<accession>A0A7G1I9A0</accession>
<dbReference type="InterPro" id="IPR050123">
    <property type="entry name" value="Prok_molybdopt-oxidoreductase"/>
</dbReference>
<dbReference type="Proteomes" id="UP000516380">
    <property type="component" value="Chromosome"/>
</dbReference>
<dbReference type="PANTHER" id="PTHR43105">
    <property type="entry name" value="RESPIRATORY NITRATE REDUCTASE"/>
    <property type="match status" value="1"/>
</dbReference>
<dbReference type="EMBL" id="AP023343">
    <property type="protein sequence ID" value="BCI86355.1"/>
    <property type="molecule type" value="Genomic_DNA"/>
</dbReference>
<protein>
    <recommendedName>
        <fullName evidence="2">Molybdopterin oxidoreductase domain-containing protein</fullName>
    </recommendedName>
</protein>
<keyword evidence="1" id="KW-0479">Metal-binding</keyword>
<dbReference type="AlphaFoldDB" id="A0A7G1I9A0"/>
<proteinExistence type="predicted"/>
<evidence type="ECO:0000313" key="4">
    <source>
        <dbReference type="Proteomes" id="UP000516380"/>
    </source>
</evidence>
<dbReference type="GO" id="GO:0016020">
    <property type="term" value="C:membrane"/>
    <property type="evidence" value="ECO:0007669"/>
    <property type="project" value="TreeGrafter"/>
</dbReference>
<dbReference type="PROSITE" id="PS00490">
    <property type="entry name" value="MOLYBDOPTERIN_PROK_2"/>
    <property type="match status" value="1"/>
</dbReference>
<dbReference type="GO" id="GO:0016491">
    <property type="term" value="F:oxidoreductase activity"/>
    <property type="evidence" value="ECO:0007669"/>
    <property type="project" value="InterPro"/>
</dbReference>